<dbReference type="eggNOG" id="COG1520">
    <property type="taxonomic scope" value="Bacteria"/>
</dbReference>
<dbReference type="SUPFAM" id="SSF50998">
    <property type="entry name" value="Quinoprotein alcohol dehydrogenase-like"/>
    <property type="match status" value="2"/>
</dbReference>
<feature type="domain" description="Pyrrolo-quinoline quinone repeat" evidence="1">
    <location>
        <begin position="292"/>
        <end position="438"/>
    </location>
</feature>
<evidence type="ECO:0000259" key="1">
    <source>
        <dbReference type="Pfam" id="PF13360"/>
    </source>
</evidence>
<dbReference type="InterPro" id="IPR015943">
    <property type="entry name" value="WD40/YVTN_repeat-like_dom_sf"/>
</dbReference>
<dbReference type="OrthoDB" id="9794322at2"/>
<evidence type="ECO:0000313" key="2">
    <source>
        <dbReference type="EMBL" id="ABC32171.1"/>
    </source>
</evidence>
<dbReference type="STRING" id="349521.HCH_05509"/>
<evidence type="ECO:0000313" key="3">
    <source>
        <dbReference type="Proteomes" id="UP000000238"/>
    </source>
</evidence>
<sequence>MFGLTEMMELSASSNTLSEGYQYAIVPTVLLPLAFLGTALSVVATFIAGMFGVKLKAEGPKKLLELLLKPKVLLAAVALNLAIYGGYLGVDYVKNGPVPQTVQKLANSDTTYHQKAMQGDRALWKQSLEGEGIFARGTIVNGELFFGTNEGYLYVADADTGALKNKLFFGKFLSPSPTLYKGFLYFGEGLHQSHSMGVYKFDPEKKQVVSHFRTNGHTEIFPVFTNSDGKDYLLQTAGEDGLYAINPDTMEKIWQFKGGHMDGFALVQGDYVYIGSGIPREGFSINRPFAYKLNLKDGSIVWKKELPLSAWYGPVQVQDDVCFIQGEIHIDTHVGGLSCFTQAGERAHSLVINYPVVGKPIVKNDTIYFNDYYGNLYAWDAINNKLKWEIESEIKKGAYSSLQFYNEKEIIYAKRTGGVLIINMESGEVRENIDFAQDELIYADPLVKEDAFYLFGMKGSIFKSAKI</sequence>
<keyword evidence="3" id="KW-1185">Reference proteome</keyword>
<dbReference type="AlphaFoldDB" id="Q2SB03"/>
<dbReference type="Proteomes" id="UP000000238">
    <property type="component" value="Chromosome"/>
</dbReference>
<dbReference type="HOGENOM" id="CLU_584957_0_0_6"/>
<dbReference type="PANTHER" id="PTHR34512">
    <property type="entry name" value="CELL SURFACE PROTEIN"/>
    <property type="match status" value="1"/>
</dbReference>
<reference evidence="2 3" key="1">
    <citation type="journal article" date="2005" name="Nucleic Acids Res.">
        <title>Genomic blueprint of Hahella chejuensis, a marine microbe producing an algicidal agent.</title>
        <authorList>
            <person name="Jeong H."/>
            <person name="Yim J.H."/>
            <person name="Lee C."/>
            <person name="Choi S.-H."/>
            <person name="Park Y.K."/>
            <person name="Yoon S.H."/>
            <person name="Hur C.-G."/>
            <person name="Kang H.-Y."/>
            <person name="Kim D."/>
            <person name="Lee H.H."/>
            <person name="Park K.H."/>
            <person name="Park S.-H."/>
            <person name="Park H.-S."/>
            <person name="Lee H.K."/>
            <person name="Oh T.K."/>
            <person name="Kim J.F."/>
        </authorList>
    </citation>
    <scope>NUCLEOTIDE SEQUENCE [LARGE SCALE GENOMIC DNA]</scope>
    <source>
        <strain evidence="2 3">KCTC 2396</strain>
    </source>
</reference>
<dbReference type="EMBL" id="CP000155">
    <property type="protein sequence ID" value="ABC32171.1"/>
    <property type="molecule type" value="Genomic_DNA"/>
</dbReference>
<dbReference type="InterPro" id="IPR002372">
    <property type="entry name" value="PQQ_rpt_dom"/>
</dbReference>
<name>Q2SB03_HAHCH</name>
<dbReference type="SMART" id="SM00564">
    <property type="entry name" value="PQQ"/>
    <property type="match status" value="6"/>
</dbReference>
<dbReference type="Pfam" id="PF13360">
    <property type="entry name" value="PQQ_2"/>
    <property type="match status" value="1"/>
</dbReference>
<accession>Q2SB03</accession>
<protein>
    <submittedName>
        <fullName evidence="2">FOG: WD40-like repeat</fullName>
    </submittedName>
</protein>
<dbReference type="InterPro" id="IPR011047">
    <property type="entry name" value="Quinoprotein_ADH-like_sf"/>
</dbReference>
<dbReference type="InterPro" id="IPR018391">
    <property type="entry name" value="PQQ_b-propeller_rpt"/>
</dbReference>
<dbReference type="KEGG" id="hch:HCH_05509"/>
<dbReference type="RefSeq" id="WP_011399234.1">
    <property type="nucleotide sequence ID" value="NC_007645.1"/>
</dbReference>
<dbReference type="PANTHER" id="PTHR34512:SF30">
    <property type="entry name" value="OUTER MEMBRANE PROTEIN ASSEMBLY FACTOR BAMB"/>
    <property type="match status" value="1"/>
</dbReference>
<gene>
    <name evidence="2" type="ordered locus">HCH_05509</name>
</gene>
<proteinExistence type="predicted"/>
<organism evidence="2 3">
    <name type="scientific">Hahella chejuensis (strain KCTC 2396)</name>
    <dbReference type="NCBI Taxonomy" id="349521"/>
    <lineage>
        <taxon>Bacteria</taxon>
        <taxon>Pseudomonadati</taxon>
        <taxon>Pseudomonadota</taxon>
        <taxon>Gammaproteobacteria</taxon>
        <taxon>Oceanospirillales</taxon>
        <taxon>Hahellaceae</taxon>
        <taxon>Hahella</taxon>
    </lineage>
</organism>
<dbReference type="Gene3D" id="2.130.10.10">
    <property type="entry name" value="YVTN repeat-like/Quinoprotein amine dehydrogenase"/>
    <property type="match status" value="1"/>
</dbReference>